<feature type="non-terminal residue" evidence="2">
    <location>
        <position position="583"/>
    </location>
</feature>
<dbReference type="AlphaFoldDB" id="A0A6J4LX25"/>
<feature type="compositionally biased region" description="Low complexity" evidence="1">
    <location>
        <begin position="242"/>
        <end position="252"/>
    </location>
</feature>
<feature type="compositionally biased region" description="Basic residues" evidence="1">
    <location>
        <begin position="11"/>
        <end position="27"/>
    </location>
</feature>
<evidence type="ECO:0000313" key="2">
    <source>
        <dbReference type="EMBL" id="CAA9344274.1"/>
    </source>
</evidence>
<feature type="compositionally biased region" description="Basic and acidic residues" evidence="1">
    <location>
        <begin position="32"/>
        <end position="72"/>
    </location>
</feature>
<sequence>EGRSGPAPAARARRGRGRFRRRRHLRGGARPPGHDVERWSRHRRPAEGGTDRLRLPARVRGDAAPDRPDRRPAGPAAGPGRLPGRLLARLPGHRRRLRPAEHGRGAFPPGRGGRRAGSGHTGAGGGHVPALAARCAARGGRGGPGGRQRARPVVRRAGACRGRLAANLLGEPGGRARPRRRPASRTRPPRAGGQAPRAPRHARRRTGRARSGLPCAGDAAARVPHPRGDHRSRLPPSRRRLALAVPAGAGPARPGGGARRTHLARREPDPRPARVAADRDPGRRGRSGSARPRAERGDLGLRHCRPRGPGLLARRSLAARRLGSGLRGLLVAPPSCPEPVGPPRRLPERARVGSSPGQLLHRCGADCRAGRHPDLRAGHDLPAVSAARRSGAAATARRTACGSVGRRLPHPALSCRGGHRRRHGPGSGRVLVDVTVGAAQSRGDRRHRPPRGDRTRLRPCAGSGERRAAGRHPECRARRRQRDPGGGEDDRHAGRDLGADHHRASPLLRGPGRPATARSGVQHRHPVPGVHQPVARGRARPAADGLRRCRGLRGHRRGAGARLVPHRTHPRTPRTAAAPTASL</sequence>
<feature type="compositionally biased region" description="Basic residues" evidence="1">
    <location>
        <begin position="198"/>
        <end position="208"/>
    </location>
</feature>
<feature type="compositionally biased region" description="Low complexity" evidence="1">
    <location>
        <begin position="1"/>
        <end position="10"/>
    </location>
</feature>
<feature type="region of interest" description="Disordered" evidence="1">
    <location>
        <begin position="397"/>
        <end position="544"/>
    </location>
</feature>
<feature type="compositionally biased region" description="Low complexity" evidence="1">
    <location>
        <begin position="573"/>
        <end position="583"/>
    </location>
</feature>
<feature type="compositionally biased region" description="Basic and acidic residues" evidence="1">
    <location>
        <begin position="292"/>
        <end position="301"/>
    </location>
</feature>
<feature type="compositionally biased region" description="Basic and acidic residues" evidence="1">
    <location>
        <begin position="264"/>
        <end position="283"/>
    </location>
</feature>
<organism evidence="2">
    <name type="scientific">uncultured Nocardioidaceae bacterium</name>
    <dbReference type="NCBI Taxonomy" id="253824"/>
    <lineage>
        <taxon>Bacteria</taxon>
        <taxon>Bacillati</taxon>
        <taxon>Actinomycetota</taxon>
        <taxon>Actinomycetes</taxon>
        <taxon>Propionibacteriales</taxon>
        <taxon>Nocardioidaceae</taxon>
        <taxon>environmental samples</taxon>
    </lineage>
</organism>
<feature type="compositionally biased region" description="Pro residues" evidence="1">
    <location>
        <begin position="334"/>
        <end position="344"/>
    </location>
</feature>
<feature type="compositionally biased region" description="Low complexity" evidence="1">
    <location>
        <begin position="73"/>
        <end position="90"/>
    </location>
</feature>
<feature type="non-terminal residue" evidence="2">
    <location>
        <position position="1"/>
    </location>
</feature>
<evidence type="ECO:0000256" key="1">
    <source>
        <dbReference type="SAM" id="MobiDB-lite"/>
    </source>
</evidence>
<feature type="compositionally biased region" description="Basic residues" evidence="1">
    <location>
        <begin position="176"/>
        <end position="188"/>
    </location>
</feature>
<feature type="region of interest" description="Disordered" evidence="1">
    <location>
        <begin position="333"/>
        <end position="358"/>
    </location>
</feature>
<feature type="compositionally biased region" description="Basic and acidic residues" evidence="1">
    <location>
        <begin position="464"/>
        <end position="503"/>
    </location>
</feature>
<dbReference type="EMBL" id="CADCUJ010000046">
    <property type="protein sequence ID" value="CAA9344274.1"/>
    <property type="molecule type" value="Genomic_DNA"/>
</dbReference>
<feature type="compositionally biased region" description="Low complexity" evidence="1">
    <location>
        <begin position="155"/>
        <end position="166"/>
    </location>
</feature>
<feature type="region of interest" description="Disordered" evidence="1">
    <location>
        <begin position="558"/>
        <end position="583"/>
    </location>
</feature>
<gene>
    <name evidence="2" type="ORF">AVDCRST_MAG72-1035</name>
</gene>
<feature type="compositionally biased region" description="Low complexity" evidence="1">
    <location>
        <begin position="128"/>
        <end position="138"/>
    </location>
</feature>
<name>A0A6J4LX25_9ACTN</name>
<proteinExistence type="predicted"/>
<reference evidence="2" key="1">
    <citation type="submission" date="2020-02" db="EMBL/GenBank/DDBJ databases">
        <authorList>
            <person name="Meier V. D."/>
        </authorList>
    </citation>
    <scope>NUCLEOTIDE SEQUENCE</scope>
    <source>
        <strain evidence="2">AVDCRST_MAG72</strain>
    </source>
</reference>
<feature type="region of interest" description="Disordered" evidence="1">
    <location>
        <begin position="1"/>
        <end position="307"/>
    </location>
</feature>
<feature type="compositionally biased region" description="Basic residues" evidence="1">
    <location>
        <begin position="558"/>
        <end position="572"/>
    </location>
</feature>
<feature type="compositionally biased region" description="Gly residues" evidence="1">
    <location>
        <begin position="115"/>
        <end position="127"/>
    </location>
</feature>
<accession>A0A6J4LX25</accession>
<protein>
    <submittedName>
        <fullName evidence="2">Multidrug efflux pump P55</fullName>
    </submittedName>
</protein>